<dbReference type="AlphaFoldDB" id="A0A7G3AB27"/>
<dbReference type="PROSITE" id="PS50054">
    <property type="entry name" value="TYR_PHOSPHATASE_DUAL"/>
    <property type="match status" value="1"/>
</dbReference>
<dbReference type="PANTHER" id="PTHR46377">
    <property type="entry name" value="DUAL SPECIFICITY PROTEIN PHOSPHATASE 19"/>
    <property type="match status" value="1"/>
</dbReference>
<evidence type="ECO:0000259" key="1">
    <source>
        <dbReference type="PROSITE" id="PS50054"/>
    </source>
</evidence>
<dbReference type="GO" id="GO:0005737">
    <property type="term" value="C:cytoplasm"/>
    <property type="evidence" value="ECO:0007669"/>
    <property type="project" value="TreeGrafter"/>
</dbReference>
<dbReference type="GO" id="GO:0008579">
    <property type="term" value="F:JUN kinase phosphatase activity"/>
    <property type="evidence" value="ECO:0007669"/>
    <property type="project" value="TreeGrafter"/>
</dbReference>
<protein>
    <submittedName>
        <fullName evidence="3">Putative dual specificity protein phosphatase 19 isoform x1</fullName>
    </submittedName>
</protein>
<dbReference type="InterPro" id="IPR003595">
    <property type="entry name" value="Tyr_Pase_cat"/>
</dbReference>
<dbReference type="SUPFAM" id="SSF52799">
    <property type="entry name" value="(Phosphotyrosine protein) phosphatases II"/>
    <property type="match status" value="1"/>
</dbReference>
<dbReference type="InterPro" id="IPR000387">
    <property type="entry name" value="Tyr_Pase_dom"/>
</dbReference>
<proteinExistence type="predicted"/>
<evidence type="ECO:0000313" key="3">
    <source>
        <dbReference type="EMBL" id="MBC1171282.1"/>
    </source>
</evidence>
<dbReference type="Pfam" id="PF00782">
    <property type="entry name" value="DSPc"/>
    <property type="match status" value="1"/>
</dbReference>
<dbReference type="EMBL" id="GITU01002579">
    <property type="protein sequence ID" value="MBC1171282.1"/>
    <property type="molecule type" value="Transcribed_RNA"/>
</dbReference>
<dbReference type="PANTHER" id="PTHR46377:SF1">
    <property type="entry name" value="DUAL SPECIFICITY PROTEIN PHOSPHATASE 19"/>
    <property type="match status" value="1"/>
</dbReference>
<dbReference type="VEuPathDB" id="VectorBase:LLONM1_003534"/>
<dbReference type="InterPro" id="IPR000340">
    <property type="entry name" value="Dual-sp_phosphatase_cat-dom"/>
</dbReference>
<feature type="domain" description="Tyrosine specific protein phosphatases" evidence="2">
    <location>
        <begin position="116"/>
        <end position="176"/>
    </location>
</feature>
<sequence>MSLLEKIQARRRCLRTCDTLVTYPDGSQVIERATEVIPMQNSTFGFVVDTKPDPEAAEILPGKLFLGSQDAVDVERLLRLGVTHVLSVGIECPILLPPSIEKHHIACLDVPEYPLYQLVREARVFINVARETGSVLVHCNAGISRSVAIVVGYLILEEKIPLAEAMEMVRRKRPGAKPNDGFMKQLQEIADKVAGPKT</sequence>
<dbReference type="SMART" id="SM00195">
    <property type="entry name" value="DSPc"/>
    <property type="match status" value="1"/>
</dbReference>
<dbReference type="CDD" id="cd14498">
    <property type="entry name" value="DSP"/>
    <property type="match status" value="1"/>
</dbReference>
<name>A0A7G3AB27_LUTLO</name>
<dbReference type="InterPro" id="IPR020422">
    <property type="entry name" value="TYR_PHOSPHATASE_DUAL_dom"/>
</dbReference>
<dbReference type="SMART" id="SM00404">
    <property type="entry name" value="PTPc_motif"/>
    <property type="match status" value="1"/>
</dbReference>
<dbReference type="PROSITE" id="PS50056">
    <property type="entry name" value="TYR_PHOSPHATASE_2"/>
    <property type="match status" value="1"/>
</dbReference>
<reference evidence="3" key="1">
    <citation type="journal article" date="2020" name="BMC">
        <title>Leishmania infection induces a limited differential gene expression in the sand fly midgut.</title>
        <authorList>
            <person name="Coutinho-Abreu I.V."/>
            <person name="Serafim T.D."/>
            <person name="Meneses C."/>
            <person name="Kamhawi S."/>
            <person name="Oliveira F."/>
            <person name="Valenzuela J.G."/>
        </authorList>
    </citation>
    <scope>NUCLEOTIDE SEQUENCE</scope>
    <source>
        <strain evidence="3">Jacobina</strain>
        <tissue evidence="3">Midgut</tissue>
    </source>
</reference>
<evidence type="ECO:0000259" key="2">
    <source>
        <dbReference type="PROSITE" id="PS50056"/>
    </source>
</evidence>
<accession>A0A7G3AB27</accession>
<organism evidence="3">
    <name type="scientific">Lutzomyia longipalpis</name>
    <name type="common">Sand fly</name>
    <dbReference type="NCBI Taxonomy" id="7200"/>
    <lineage>
        <taxon>Eukaryota</taxon>
        <taxon>Metazoa</taxon>
        <taxon>Ecdysozoa</taxon>
        <taxon>Arthropoda</taxon>
        <taxon>Hexapoda</taxon>
        <taxon>Insecta</taxon>
        <taxon>Pterygota</taxon>
        <taxon>Neoptera</taxon>
        <taxon>Endopterygota</taxon>
        <taxon>Diptera</taxon>
        <taxon>Nematocera</taxon>
        <taxon>Psychodoidea</taxon>
        <taxon>Psychodidae</taxon>
        <taxon>Lutzomyia</taxon>
        <taxon>Lutzomyia</taxon>
    </lineage>
</organism>
<dbReference type="Gene3D" id="3.90.190.10">
    <property type="entry name" value="Protein tyrosine phosphatase superfamily"/>
    <property type="match status" value="1"/>
</dbReference>
<feature type="domain" description="Tyrosine-protein phosphatase" evidence="1">
    <location>
        <begin position="55"/>
        <end position="195"/>
    </location>
</feature>
<dbReference type="InterPro" id="IPR029021">
    <property type="entry name" value="Prot-tyrosine_phosphatase-like"/>
</dbReference>